<gene>
    <name evidence="2" type="ORF">HYC85_022942</name>
</gene>
<evidence type="ECO:0000256" key="1">
    <source>
        <dbReference type="SAM" id="MobiDB-lite"/>
    </source>
</evidence>
<accession>A0A7J7GD16</accession>
<keyword evidence="3" id="KW-1185">Reference proteome</keyword>
<dbReference type="PANTHER" id="PTHR36368">
    <property type="entry name" value="ATP-DEPENDENT CASEINOLYTIC PROTEASE/CROTONASE FAMILY PROTEIN"/>
    <property type="match status" value="1"/>
</dbReference>
<feature type="compositionally biased region" description="Basic and acidic residues" evidence="1">
    <location>
        <begin position="283"/>
        <end position="293"/>
    </location>
</feature>
<feature type="compositionally biased region" description="Basic and acidic residues" evidence="1">
    <location>
        <begin position="384"/>
        <end position="413"/>
    </location>
</feature>
<feature type="region of interest" description="Disordered" evidence="1">
    <location>
        <begin position="352"/>
        <end position="413"/>
    </location>
</feature>
<sequence>MAKHSNPDTQFSNSEVLGTASSLSFPSEPPDIRNWFSSYVYESPEFNTGDDFEGYPFRRSEFVEEGFNCEQKSKEMEENLGVFRKIRNKDELVLGEKIAPIGFVRSNNAAECHNQGNKNASHGYSPSIILLLVLGSSDSLSLSSEPPDITRWFSSYVYESPVLDTSDDFKGSIFTESECDRVGCNAENCSKEKGENLTEFRRITKRDLLAADEKISSNGIMKCNSSDRDNEYDHNRYNRKDINAVKGNKTSSINDLPVKMISEQVLEGKPTRKHNVDSTQNVEKSDLDGQGENREADIMSLNTNRSSGRNNSLSQKMLTHSRDSVDKNPAQTEKHGVFAQVLDLIEVNGNSMRKPTCGSNDKENDGNMFAENGFISTRNNRRSRPNDDSSLKRSMEDQFDRLRSKATDSSVVDKEAIRRRKPLSEATNFQNTVVSSGNHWKMELSPAE</sequence>
<organism evidence="2 3">
    <name type="scientific">Camellia sinensis</name>
    <name type="common">Tea plant</name>
    <name type="synonym">Thea sinensis</name>
    <dbReference type="NCBI Taxonomy" id="4442"/>
    <lineage>
        <taxon>Eukaryota</taxon>
        <taxon>Viridiplantae</taxon>
        <taxon>Streptophyta</taxon>
        <taxon>Embryophyta</taxon>
        <taxon>Tracheophyta</taxon>
        <taxon>Spermatophyta</taxon>
        <taxon>Magnoliopsida</taxon>
        <taxon>eudicotyledons</taxon>
        <taxon>Gunneridae</taxon>
        <taxon>Pentapetalae</taxon>
        <taxon>asterids</taxon>
        <taxon>Ericales</taxon>
        <taxon>Theaceae</taxon>
        <taxon>Camellia</taxon>
    </lineage>
</organism>
<feature type="region of interest" description="Disordered" evidence="1">
    <location>
        <begin position="1"/>
        <end position="28"/>
    </location>
</feature>
<comment type="caution">
    <text evidence="2">The sequence shown here is derived from an EMBL/GenBank/DDBJ whole genome shotgun (WGS) entry which is preliminary data.</text>
</comment>
<dbReference type="EMBL" id="JACBKZ010000011">
    <property type="protein sequence ID" value="KAF5938683.1"/>
    <property type="molecule type" value="Genomic_DNA"/>
</dbReference>
<evidence type="ECO:0000313" key="2">
    <source>
        <dbReference type="EMBL" id="KAF5938683.1"/>
    </source>
</evidence>
<feature type="region of interest" description="Disordered" evidence="1">
    <location>
        <begin position="267"/>
        <end position="293"/>
    </location>
</feature>
<reference evidence="2 3" key="2">
    <citation type="submission" date="2020-07" db="EMBL/GenBank/DDBJ databases">
        <title>Genome assembly of wild tea tree DASZ reveals pedigree and selection history of tea varieties.</title>
        <authorList>
            <person name="Zhang W."/>
        </authorList>
    </citation>
    <scope>NUCLEOTIDE SEQUENCE [LARGE SCALE GENOMIC DNA]</scope>
    <source>
        <strain evidence="3">cv. G240</strain>
        <tissue evidence="2">Leaf</tissue>
    </source>
</reference>
<name>A0A7J7GD16_CAMSI</name>
<proteinExistence type="predicted"/>
<feature type="compositionally biased region" description="Polar residues" evidence="1">
    <location>
        <begin position="7"/>
        <end position="25"/>
    </location>
</feature>
<dbReference type="PANTHER" id="PTHR36368:SF1">
    <property type="entry name" value="ATP-DEPENDENT CASEINOLYTIC PROTEASE_CROTONASE FAMILY PROTEIN"/>
    <property type="match status" value="1"/>
</dbReference>
<reference evidence="3" key="1">
    <citation type="journal article" date="2020" name="Nat. Commun.">
        <title>Genome assembly of wild tea tree DASZ reveals pedigree and selection history of tea varieties.</title>
        <authorList>
            <person name="Zhang W."/>
            <person name="Zhang Y."/>
            <person name="Qiu H."/>
            <person name="Guo Y."/>
            <person name="Wan H."/>
            <person name="Zhang X."/>
            <person name="Scossa F."/>
            <person name="Alseekh S."/>
            <person name="Zhang Q."/>
            <person name="Wang P."/>
            <person name="Xu L."/>
            <person name="Schmidt M.H."/>
            <person name="Jia X."/>
            <person name="Li D."/>
            <person name="Zhu A."/>
            <person name="Guo F."/>
            <person name="Chen W."/>
            <person name="Ni D."/>
            <person name="Usadel B."/>
            <person name="Fernie A.R."/>
            <person name="Wen W."/>
        </authorList>
    </citation>
    <scope>NUCLEOTIDE SEQUENCE [LARGE SCALE GENOMIC DNA]</scope>
    <source>
        <strain evidence="3">cv. G240</strain>
    </source>
</reference>
<protein>
    <submittedName>
        <fullName evidence="2">Uncharacterized protein</fullName>
    </submittedName>
</protein>
<dbReference type="Proteomes" id="UP000593564">
    <property type="component" value="Unassembled WGS sequence"/>
</dbReference>
<dbReference type="AlphaFoldDB" id="A0A7J7GD16"/>
<evidence type="ECO:0000313" key="3">
    <source>
        <dbReference type="Proteomes" id="UP000593564"/>
    </source>
</evidence>